<evidence type="ECO:0000313" key="2">
    <source>
        <dbReference type="Proteomes" id="UP001732700"/>
    </source>
</evidence>
<dbReference type="EnsemblPlants" id="AVESA.00010b.r2.2AG0213480.1">
    <property type="protein sequence ID" value="AVESA.00010b.r2.2AG0213480.1.CDS.1"/>
    <property type="gene ID" value="AVESA.00010b.r2.2AG0213480"/>
</dbReference>
<keyword evidence="2" id="KW-1185">Reference proteome</keyword>
<dbReference type="Proteomes" id="UP001732700">
    <property type="component" value="Chromosome 2A"/>
</dbReference>
<sequence>MVRRSLSPTSSLPQGPIPCALLTPKSQLADMVVCDCRHGRVLLDDGEVTMKLVVWDPMTGLRRELSDPHESLFYIGTTVLCAVDGCYHSTCHEGPFHAVFIGIDAEVGMATTYKYSSESGEWSTPMYELSLVGELDIVVELDLFNKLGPVDDGYALQTVLVEDTLHFLLMSGPQGNRILKYDLGRHFLSLIIPPAVVAVYERGSILMATEDGRLGIAQLDNLFVHLWSGEAGPDGVEAWAKHRAIDLMPFCNHWRSHDQS</sequence>
<organism evidence="1 2">
    <name type="scientific">Avena sativa</name>
    <name type="common">Oat</name>
    <dbReference type="NCBI Taxonomy" id="4498"/>
    <lineage>
        <taxon>Eukaryota</taxon>
        <taxon>Viridiplantae</taxon>
        <taxon>Streptophyta</taxon>
        <taxon>Embryophyta</taxon>
        <taxon>Tracheophyta</taxon>
        <taxon>Spermatophyta</taxon>
        <taxon>Magnoliopsida</taxon>
        <taxon>Liliopsida</taxon>
        <taxon>Poales</taxon>
        <taxon>Poaceae</taxon>
        <taxon>BOP clade</taxon>
        <taxon>Pooideae</taxon>
        <taxon>Poodae</taxon>
        <taxon>Poeae</taxon>
        <taxon>Poeae Chloroplast Group 1 (Aveneae type)</taxon>
        <taxon>Aveninae</taxon>
        <taxon>Avena</taxon>
    </lineage>
</organism>
<protein>
    <submittedName>
        <fullName evidence="1">Uncharacterized protein</fullName>
    </submittedName>
</protein>
<reference evidence="1" key="1">
    <citation type="submission" date="2021-05" db="EMBL/GenBank/DDBJ databases">
        <authorList>
            <person name="Scholz U."/>
            <person name="Mascher M."/>
            <person name="Fiebig A."/>
        </authorList>
    </citation>
    <scope>NUCLEOTIDE SEQUENCE [LARGE SCALE GENOMIC DNA]</scope>
</reference>
<proteinExistence type="predicted"/>
<name>A0ACD5U8Q6_AVESA</name>
<accession>A0ACD5U8Q6</accession>
<evidence type="ECO:0000313" key="1">
    <source>
        <dbReference type="EnsemblPlants" id="AVESA.00010b.r2.2AG0213480.1.CDS.1"/>
    </source>
</evidence>
<reference evidence="1" key="2">
    <citation type="submission" date="2025-09" db="UniProtKB">
        <authorList>
            <consortium name="EnsemblPlants"/>
        </authorList>
    </citation>
    <scope>IDENTIFICATION</scope>
</reference>